<evidence type="ECO:0000256" key="1">
    <source>
        <dbReference type="SAM" id="MobiDB-lite"/>
    </source>
</evidence>
<organism evidence="3 4">
    <name type="scientific">Hirsutella minnesotensis 3608</name>
    <dbReference type="NCBI Taxonomy" id="1043627"/>
    <lineage>
        <taxon>Eukaryota</taxon>
        <taxon>Fungi</taxon>
        <taxon>Dikarya</taxon>
        <taxon>Ascomycota</taxon>
        <taxon>Pezizomycotina</taxon>
        <taxon>Sordariomycetes</taxon>
        <taxon>Hypocreomycetidae</taxon>
        <taxon>Hypocreales</taxon>
        <taxon>Ophiocordycipitaceae</taxon>
        <taxon>Hirsutella</taxon>
    </lineage>
</organism>
<feature type="compositionally biased region" description="Polar residues" evidence="1">
    <location>
        <begin position="1"/>
        <end position="13"/>
    </location>
</feature>
<name>A0A0F7ZHS0_9HYPO</name>
<feature type="domain" description="Calcineurin-like phosphoesterase" evidence="2">
    <location>
        <begin position="46"/>
        <end position="252"/>
    </location>
</feature>
<accession>A0A0F7ZHS0</accession>
<gene>
    <name evidence="3" type="ORF">HIM_07500</name>
</gene>
<dbReference type="AlphaFoldDB" id="A0A0F7ZHS0"/>
<dbReference type="PANTHER" id="PTHR12905">
    <property type="entry name" value="METALLOPHOSPHOESTERASE"/>
    <property type="match status" value="1"/>
</dbReference>
<evidence type="ECO:0000259" key="2">
    <source>
        <dbReference type="Pfam" id="PF00149"/>
    </source>
</evidence>
<dbReference type="SUPFAM" id="SSF56300">
    <property type="entry name" value="Metallo-dependent phosphatases"/>
    <property type="match status" value="1"/>
</dbReference>
<dbReference type="Gene3D" id="3.60.21.10">
    <property type="match status" value="1"/>
</dbReference>
<dbReference type="InterPro" id="IPR051693">
    <property type="entry name" value="UPF0046_metallophosphoest"/>
</dbReference>
<proteinExistence type="predicted"/>
<evidence type="ECO:0000313" key="3">
    <source>
        <dbReference type="EMBL" id="KJZ73116.1"/>
    </source>
</evidence>
<keyword evidence="4" id="KW-1185">Reference proteome</keyword>
<dbReference type="Proteomes" id="UP000054481">
    <property type="component" value="Unassembled WGS sequence"/>
</dbReference>
<sequence length="330" mass="36966">MSTSTQPLTTIQTRGHRKRKLADRLIAAHRRGRPRPEARSDENHIRIVCIADTHNKRPAVLDGDIVIHAGDLTENGSFDEMQEGLRWLSSLPHAHKVLVAGNHDLLLDDAFLAKYPERRYGHEKTRHDLDWGDVVYLQDSAVTLEIPRVEPGEGAHDGTPEADRPGVRRITIFGSPWTPKYGISAFQYPPNNTTHWENVFQDIPKDIDIIITHGPPRLHLDKRDFHRAGCPYLAEEIYRIRPRLNVFGHIHASYGREDVVLDGVESAYQTVMIGWAGWGTILWMGIKVAVGRVKKSLGLPGSGKTTSFVNAAAVGGPSNELRNDPIVFDM</sequence>
<evidence type="ECO:0000313" key="4">
    <source>
        <dbReference type="Proteomes" id="UP000054481"/>
    </source>
</evidence>
<dbReference type="PANTHER" id="PTHR12905:SF18">
    <property type="entry name" value="ESTER HYDROLASE, PUTATIVE (AFU_ORTHOLOGUE AFUA_4G03130)-RELATED"/>
    <property type="match status" value="1"/>
</dbReference>
<dbReference type="InterPro" id="IPR004843">
    <property type="entry name" value="Calcineurin-like_PHP"/>
</dbReference>
<dbReference type="Pfam" id="PF00149">
    <property type="entry name" value="Metallophos"/>
    <property type="match status" value="1"/>
</dbReference>
<dbReference type="GO" id="GO:0016787">
    <property type="term" value="F:hydrolase activity"/>
    <property type="evidence" value="ECO:0007669"/>
    <property type="project" value="InterPro"/>
</dbReference>
<protein>
    <recommendedName>
        <fullName evidence="2">Calcineurin-like phosphoesterase domain-containing protein</fullName>
    </recommendedName>
</protein>
<feature type="region of interest" description="Disordered" evidence="1">
    <location>
        <begin position="1"/>
        <end position="20"/>
    </location>
</feature>
<dbReference type="CDD" id="cd07379">
    <property type="entry name" value="MPP_239FB"/>
    <property type="match status" value="1"/>
</dbReference>
<dbReference type="EMBL" id="KQ030538">
    <property type="protein sequence ID" value="KJZ73116.1"/>
    <property type="molecule type" value="Genomic_DNA"/>
</dbReference>
<dbReference type="InterPro" id="IPR029052">
    <property type="entry name" value="Metallo-depent_PP-like"/>
</dbReference>
<reference evidence="3 4" key="1">
    <citation type="journal article" date="2014" name="Genome Biol. Evol.">
        <title>Comparative genomics and transcriptomics analyses reveal divergent lifestyle features of nematode endoparasitic fungus Hirsutella minnesotensis.</title>
        <authorList>
            <person name="Lai Y."/>
            <person name="Liu K."/>
            <person name="Zhang X."/>
            <person name="Zhang X."/>
            <person name="Li K."/>
            <person name="Wang N."/>
            <person name="Shu C."/>
            <person name="Wu Y."/>
            <person name="Wang C."/>
            <person name="Bushley K.E."/>
            <person name="Xiang M."/>
            <person name="Liu X."/>
        </authorList>
    </citation>
    <scope>NUCLEOTIDE SEQUENCE [LARGE SCALE GENOMIC DNA]</scope>
    <source>
        <strain evidence="3 4">3608</strain>
    </source>
</reference>
<dbReference type="OrthoDB" id="630188at2759"/>